<organism evidence="3 4">
    <name type="scientific">Prosthecochloris ethylica</name>
    <dbReference type="NCBI Taxonomy" id="2743976"/>
    <lineage>
        <taxon>Bacteria</taxon>
        <taxon>Pseudomonadati</taxon>
        <taxon>Chlorobiota</taxon>
        <taxon>Chlorobiia</taxon>
        <taxon>Chlorobiales</taxon>
        <taxon>Chlorobiaceae</taxon>
        <taxon>Prosthecochloris</taxon>
    </lineage>
</organism>
<accession>A0ABR9XTE8</accession>
<protein>
    <recommendedName>
        <fullName evidence="5">Tetratricopeptide repeat-like domain-containing protein</fullName>
    </recommendedName>
</protein>
<reference evidence="3 4" key="1">
    <citation type="journal article" date="2020" name="Microorganisms">
        <title>Simultaneous Genome Sequencing of Prosthecochloris ethylica and Desulfuromonas acetoxidans within a Syntrophic Mixture Reveals Unique Pili and Protein Interactions.</title>
        <authorList>
            <person name="Kyndt J.A."/>
            <person name="Van Beeumen J.J."/>
            <person name="Meyer T.E."/>
        </authorList>
    </citation>
    <scope>NUCLEOTIDE SEQUENCE [LARGE SCALE GENOMIC DNA]</scope>
    <source>
        <strain evidence="3 4">N3</strain>
    </source>
</reference>
<keyword evidence="2" id="KW-1133">Transmembrane helix</keyword>
<evidence type="ECO:0000256" key="2">
    <source>
        <dbReference type="SAM" id="Phobius"/>
    </source>
</evidence>
<dbReference type="RefSeq" id="WP_114608589.1">
    <property type="nucleotide sequence ID" value="NZ_JABVZQ010000019.1"/>
</dbReference>
<feature type="transmembrane region" description="Helical" evidence="2">
    <location>
        <begin position="36"/>
        <end position="54"/>
    </location>
</feature>
<proteinExistence type="predicted"/>
<evidence type="ECO:0000313" key="4">
    <source>
        <dbReference type="Proteomes" id="UP000619838"/>
    </source>
</evidence>
<keyword evidence="2" id="KW-0812">Transmembrane</keyword>
<evidence type="ECO:0000256" key="1">
    <source>
        <dbReference type="SAM" id="MobiDB-lite"/>
    </source>
</evidence>
<dbReference type="Proteomes" id="UP000619838">
    <property type="component" value="Unassembled WGS sequence"/>
</dbReference>
<sequence>MTEQERQHSTPQEETDSLAHKADLLLAWLMKYQKQMIAAGVVIVLAAAGIFYLFQQQRAQEREASRLLGFAIANIDNGNMERAIEGDSLSVGLAGIADTYSSTESGQLARLFEAKTLLALDRPDEALTASRSFSGSTPDLKAAALACAAESLERLAEPLEAAQQMEKAGNTAENHALKAIYLADAAALFAAAEETAQAITLLHKVEEQYPGTTGAARAQQKLQQLSATADTER</sequence>
<dbReference type="EMBL" id="JADGII010000015">
    <property type="protein sequence ID" value="MBF0637264.1"/>
    <property type="molecule type" value="Genomic_DNA"/>
</dbReference>
<keyword evidence="4" id="KW-1185">Reference proteome</keyword>
<evidence type="ECO:0000313" key="3">
    <source>
        <dbReference type="EMBL" id="MBF0637264.1"/>
    </source>
</evidence>
<feature type="compositionally biased region" description="Polar residues" evidence="1">
    <location>
        <begin position="220"/>
        <end position="233"/>
    </location>
</feature>
<comment type="caution">
    <text evidence="3">The sequence shown here is derived from an EMBL/GenBank/DDBJ whole genome shotgun (WGS) entry which is preliminary data.</text>
</comment>
<gene>
    <name evidence="3" type="ORF">INT08_08780</name>
</gene>
<feature type="region of interest" description="Disordered" evidence="1">
    <location>
        <begin position="212"/>
        <end position="233"/>
    </location>
</feature>
<dbReference type="InterPro" id="IPR011990">
    <property type="entry name" value="TPR-like_helical_dom_sf"/>
</dbReference>
<dbReference type="Gene3D" id="1.25.40.10">
    <property type="entry name" value="Tetratricopeptide repeat domain"/>
    <property type="match status" value="1"/>
</dbReference>
<evidence type="ECO:0008006" key="5">
    <source>
        <dbReference type="Google" id="ProtNLM"/>
    </source>
</evidence>
<keyword evidence="2" id="KW-0472">Membrane</keyword>
<name>A0ABR9XTE8_9CHLB</name>